<dbReference type="InterPro" id="IPR029058">
    <property type="entry name" value="AB_hydrolase_fold"/>
</dbReference>
<proteinExistence type="inferred from homology"/>
<sequence>MVNKILTNCFLCISSCSGSSDAMARRPFILWLHGLGDSGPANENVKTVFKSPELSDAKWLFPSAPYNPVTCNNGRVMPSWFDVPELPFKAGSRIDEASILEAVKNVHAIIDEEIARGTRPENVFICGLSQGGALTLASVLLYPKTLGGGAVLSGWVPFTSSVINQFPEQAKKTPILWSHGTDDKLVLFEAGQAALPFLEQAGVTCEFKAYPGLAHWMSNKELQYIESWIKSRMQSSRIDIDMRTSTLTKPIVLLSIALLSTVLFFAFFFENKPYSSLSSSPSSSDTMARTFVLWLHGLGDSGPANEPIKSLFKSPEFMNTKWLFPSAPPNPVSCNYGMVMPSWFDIRELPLTAVTLVVSSSSLAIGSPNDESSVLEAVKNVHAIIDKEIAGGIKPENLYICGFSQGGALTLASVLLYPKTLGGGAVFSGWVPFNSSIINQFTKDAIKTPILWSHGIDDKTVLFEAGQAALPFLQQAAVTCEFKAYPDLGHSISNEELQYLESWIKQRMQSSSSSS</sequence>
<dbReference type="PANTHER" id="PTHR10655:SF62">
    <property type="entry name" value="CARBOXYLESTERASE SOBER1"/>
    <property type="match status" value="1"/>
</dbReference>
<comment type="similarity">
    <text evidence="1">Belongs to the AB hydrolase superfamily. AB hydrolase 2 family.</text>
</comment>
<evidence type="ECO:0000256" key="5">
    <source>
        <dbReference type="SAM" id="Phobius"/>
    </source>
</evidence>
<keyword evidence="4" id="KW-0443">Lipid metabolism</keyword>
<evidence type="ECO:0000256" key="3">
    <source>
        <dbReference type="ARBA" id="ARBA00022832"/>
    </source>
</evidence>
<reference evidence="7" key="1">
    <citation type="submission" date="2018-11" db="EMBL/GenBank/DDBJ databases">
        <authorList>
            <consortium name="Genoscope - CEA"/>
            <person name="William W."/>
        </authorList>
    </citation>
    <scope>NUCLEOTIDE SEQUENCE</scope>
</reference>
<gene>
    <name evidence="7" type="ORF">BOLC7T45679H</name>
</gene>
<keyword evidence="5" id="KW-0472">Membrane</keyword>
<evidence type="ECO:0000256" key="2">
    <source>
        <dbReference type="ARBA" id="ARBA00022801"/>
    </source>
</evidence>
<evidence type="ECO:0000256" key="1">
    <source>
        <dbReference type="ARBA" id="ARBA00006499"/>
    </source>
</evidence>
<dbReference type="InterPro" id="IPR003140">
    <property type="entry name" value="PLipase/COase/thioEstase"/>
</dbReference>
<evidence type="ECO:0000313" key="7">
    <source>
        <dbReference type="EMBL" id="VDD40119.1"/>
    </source>
</evidence>
<dbReference type="FunFam" id="3.40.50.1820:FF:000232">
    <property type="entry name" value="Probable carboxylesterase SOBER1-like"/>
    <property type="match status" value="2"/>
</dbReference>
<dbReference type="InterPro" id="IPR050565">
    <property type="entry name" value="LYPA1-2/EST-like"/>
</dbReference>
<dbReference type="Pfam" id="PF02230">
    <property type="entry name" value="Abhydrolase_2"/>
    <property type="match status" value="2"/>
</dbReference>
<feature type="transmembrane region" description="Helical" evidence="5">
    <location>
        <begin position="251"/>
        <end position="269"/>
    </location>
</feature>
<keyword evidence="5" id="KW-1133">Transmembrane helix</keyword>
<feature type="domain" description="Phospholipase/carboxylesterase/thioesterase" evidence="6">
    <location>
        <begin position="284"/>
        <end position="505"/>
    </location>
</feature>
<organism evidence="7">
    <name type="scientific">Brassica oleracea</name>
    <name type="common">Wild cabbage</name>
    <dbReference type="NCBI Taxonomy" id="3712"/>
    <lineage>
        <taxon>Eukaryota</taxon>
        <taxon>Viridiplantae</taxon>
        <taxon>Streptophyta</taxon>
        <taxon>Embryophyta</taxon>
        <taxon>Tracheophyta</taxon>
        <taxon>Spermatophyta</taxon>
        <taxon>Magnoliopsida</taxon>
        <taxon>eudicotyledons</taxon>
        <taxon>Gunneridae</taxon>
        <taxon>Pentapetalae</taxon>
        <taxon>rosids</taxon>
        <taxon>malvids</taxon>
        <taxon>Brassicales</taxon>
        <taxon>Brassicaceae</taxon>
        <taxon>Brassiceae</taxon>
        <taxon>Brassica</taxon>
    </lineage>
</organism>
<name>A0A3P6FAA0_BRAOL</name>
<dbReference type="SUPFAM" id="SSF53474">
    <property type="entry name" value="alpha/beta-Hydrolases"/>
    <property type="match status" value="2"/>
</dbReference>
<dbReference type="GO" id="GO:0052689">
    <property type="term" value="F:carboxylic ester hydrolase activity"/>
    <property type="evidence" value="ECO:0007669"/>
    <property type="project" value="TreeGrafter"/>
</dbReference>
<keyword evidence="2" id="KW-0378">Hydrolase</keyword>
<accession>A0A3P6FAA0</accession>
<dbReference type="EMBL" id="LR031876">
    <property type="protein sequence ID" value="VDD40119.1"/>
    <property type="molecule type" value="Genomic_DNA"/>
</dbReference>
<keyword evidence="5" id="KW-0812">Transmembrane</keyword>
<dbReference type="GO" id="GO:0008474">
    <property type="term" value="F:palmitoyl-(protein) hydrolase activity"/>
    <property type="evidence" value="ECO:0007669"/>
    <property type="project" value="TreeGrafter"/>
</dbReference>
<keyword evidence="3" id="KW-0276">Fatty acid metabolism</keyword>
<evidence type="ECO:0000256" key="4">
    <source>
        <dbReference type="ARBA" id="ARBA00023098"/>
    </source>
</evidence>
<dbReference type="AlphaFoldDB" id="A0A3P6FAA0"/>
<dbReference type="GO" id="GO:0005737">
    <property type="term" value="C:cytoplasm"/>
    <property type="evidence" value="ECO:0007669"/>
    <property type="project" value="TreeGrafter"/>
</dbReference>
<dbReference type="PANTHER" id="PTHR10655">
    <property type="entry name" value="LYSOPHOSPHOLIPASE-RELATED"/>
    <property type="match status" value="1"/>
</dbReference>
<dbReference type="Gene3D" id="3.40.50.1820">
    <property type="entry name" value="alpha/beta hydrolase"/>
    <property type="match status" value="2"/>
</dbReference>
<evidence type="ECO:0000259" key="6">
    <source>
        <dbReference type="Pfam" id="PF02230"/>
    </source>
</evidence>
<feature type="domain" description="Phospholipase/carboxylesterase/thioesterase" evidence="6">
    <location>
        <begin position="25"/>
        <end position="230"/>
    </location>
</feature>
<dbReference type="GO" id="GO:0006631">
    <property type="term" value="P:fatty acid metabolic process"/>
    <property type="evidence" value="ECO:0007669"/>
    <property type="project" value="UniProtKB-KW"/>
</dbReference>
<protein>
    <recommendedName>
        <fullName evidence="6">Phospholipase/carboxylesterase/thioesterase domain-containing protein</fullName>
    </recommendedName>
</protein>